<feature type="transmembrane region" description="Helical" evidence="1">
    <location>
        <begin position="12"/>
        <end position="32"/>
    </location>
</feature>
<accession>A0A154UXY5</accession>
<sequence>MPAWRSPFTQAVLGWTGLILGVVGLLPLAKVVEPVVAMVTDRHGPPVSAPPVGWTFGLLAIVAAIALVTHLFGIARHGTRHPLCFGFALSGSGKRITIERVVPGPCPLCGGRMRYVSRPTGWRETVMSDGRIKKVVTERVPALVCARNSRAHWFEVDPAER</sequence>
<dbReference type="AlphaFoldDB" id="A0A154UXY5"/>
<name>A0A154UXY5_9MICO</name>
<feature type="transmembrane region" description="Helical" evidence="1">
    <location>
        <begin position="52"/>
        <end position="73"/>
    </location>
</feature>
<dbReference type="Proteomes" id="UP000076218">
    <property type="component" value="Unassembled WGS sequence"/>
</dbReference>
<comment type="caution">
    <text evidence="2">The sequence shown here is derived from an EMBL/GenBank/DDBJ whole genome shotgun (WGS) entry which is preliminary data.</text>
</comment>
<organism evidence="2 3">
    <name type="scientific">Clavibacter tessellarius</name>
    <dbReference type="NCBI Taxonomy" id="31965"/>
    <lineage>
        <taxon>Bacteria</taxon>
        <taxon>Bacillati</taxon>
        <taxon>Actinomycetota</taxon>
        <taxon>Actinomycetes</taxon>
        <taxon>Micrococcales</taxon>
        <taxon>Microbacteriaceae</taxon>
        <taxon>Clavibacter</taxon>
    </lineage>
</organism>
<keyword evidence="1" id="KW-0812">Transmembrane</keyword>
<keyword evidence="1" id="KW-1133">Transmembrane helix</keyword>
<reference evidence="2 3" key="1">
    <citation type="submission" date="2016-01" db="EMBL/GenBank/DDBJ databases">
        <title>Draft genome sequence of Clavibacter michiganensis subsp. tessellarius DOAB 609.</title>
        <authorList>
            <person name="Tambong J.T."/>
        </authorList>
    </citation>
    <scope>NUCLEOTIDE SEQUENCE [LARGE SCALE GENOMIC DNA]</scope>
    <source>
        <strain evidence="2 3">DOAB 609</strain>
    </source>
</reference>
<evidence type="ECO:0000313" key="3">
    <source>
        <dbReference type="Proteomes" id="UP000076218"/>
    </source>
</evidence>
<gene>
    <name evidence="2" type="ORF">AWH51_15405</name>
</gene>
<proteinExistence type="predicted"/>
<keyword evidence="1" id="KW-0472">Membrane</keyword>
<protein>
    <submittedName>
        <fullName evidence="2">Uncharacterized protein</fullName>
    </submittedName>
</protein>
<dbReference type="RefSeq" id="WP_063072606.1">
    <property type="nucleotide sequence ID" value="NZ_LQXA01000051.1"/>
</dbReference>
<evidence type="ECO:0000256" key="1">
    <source>
        <dbReference type="SAM" id="Phobius"/>
    </source>
</evidence>
<dbReference type="EMBL" id="LQXA01000051">
    <property type="protein sequence ID" value="KZC93992.1"/>
    <property type="molecule type" value="Genomic_DNA"/>
</dbReference>
<dbReference type="OrthoDB" id="5148473at2"/>
<evidence type="ECO:0000313" key="2">
    <source>
        <dbReference type="EMBL" id="KZC93992.1"/>
    </source>
</evidence>